<evidence type="ECO:0000313" key="2">
    <source>
        <dbReference type="Proteomes" id="UP000274504"/>
    </source>
</evidence>
<dbReference type="AlphaFoldDB" id="A0A0R3SMT6"/>
<proteinExistence type="predicted"/>
<dbReference type="WBParaSite" id="HDID_0000625101-mRNA-1">
    <property type="protein sequence ID" value="HDID_0000625101-mRNA-1"/>
    <property type="gene ID" value="HDID_0000625101"/>
</dbReference>
<reference evidence="1 2" key="2">
    <citation type="submission" date="2018-11" db="EMBL/GenBank/DDBJ databases">
        <authorList>
            <consortium name="Pathogen Informatics"/>
        </authorList>
    </citation>
    <scope>NUCLEOTIDE SEQUENCE [LARGE SCALE GENOMIC DNA]</scope>
</reference>
<sequence length="80" mass="8589">MQAQVKDTPGSREKEFLQPISTSAISSSAAPGVIITTTFNQHAPPVYKPLISISTSAAAQMVIKTLYNFSVRSDNTSCEK</sequence>
<accession>A0A0R3SMT6</accession>
<reference evidence="3" key="1">
    <citation type="submission" date="2017-02" db="UniProtKB">
        <authorList>
            <consortium name="WormBaseParasite"/>
        </authorList>
    </citation>
    <scope>IDENTIFICATION</scope>
</reference>
<protein>
    <submittedName>
        <fullName evidence="1 3">Uncharacterized protein</fullName>
    </submittedName>
</protein>
<gene>
    <name evidence="1" type="ORF">HDID_LOCUS6249</name>
</gene>
<name>A0A0R3SMT6_HYMDI</name>
<dbReference type="Proteomes" id="UP000274504">
    <property type="component" value="Unassembled WGS sequence"/>
</dbReference>
<organism evidence="3">
    <name type="scientific">Hymenolepis diminuta</name>
    <name type="common">Rat tapeworm</name>
    <dbReference type="NCBI Taxonomy" id="6216"/>
    <lineage>
        <taxon>Eukaryota</taxon>
        <taxon>Metazoa</taxon>
        <taxon>Spiralia</taxon>
        <taxon>Lophotrochozoa</taxon>
        <taxon>Platyhelminthes</taxon>
        <taxon>Cestoda</taxon>
        <taxon>Eucestoda</taxon>
        <taxon>Cyclophyllidea</taxon>
        <taxon>Hymenolepididae</taxon>
        <taxon>Hymenolepis</taxon>
    </lineage>
</organism>
<dbReference type="EMBL" id="UYSG01004659">
    <property type="protein sequence ID" value="VDL58567.1"/>
    <property type="molecule type" value="Genomic_DNA"/>
</dbReference>
<evidence type="ECO:0000313" key="3">
    <source>
        <dbReference type="WBParaSite" id="HDID_0000625101-mRNA-1"/>
    </source>
</evidence>
<evidence type="ECO:0000313" key="1">
    <source>
        <dbReference type="EMBL" id="VDL58567.1"/>
    </source>
</evidence>